<evidence type="ECO:0000256" key="3">
    <source>
        <dbReference type="ARBA" id="ARBA00022630"/>
    </source>
</evidence>
<evidence type="ECO:0000313" key="10">
    <source>
        <dbReference type="Proteomes" id="UP001221411"/>
    </source>
</evidence>
<feature type="domain" description="Acyl-CoA dehydrogenase/oxidase C-terminal" evidence="6">
    <location>
        <begin position="228"/>
        <end position="376"/>
    </location>
</feature>
<organism evidence="9 10">
    <name type="scientific">Polyangium mundeleinium</name>
    <dbReference type="NCBI Taxonomy" id="2995306"/>
    <lineage>
        <taxon>Bacteria</taxon>
        <taxon>Pseudomonadati</taxon>
        <taxon>Myxococcota</taxon>
        <taxon>Polyangia</taxon>
        <taxon>Polyangiales</taxon>
        <taxon>Polyangiaceae</taxon>
        <taxon>Polyangium</taxon>
    </lineage>
</organism>
<keyword evidence="5" id="KW-0560">Oxidoreductase</keyword>
<dbReference type="Gene3D" id="1.10.540.10">
    <property type="entry name" value="Acyl-CoA dehydrogenase/oxidase, N-terminal domain"/>
    <property type="match status" value="1"/>
</dbReference>
<evidence type="ECO:0000259" key="7">
    <source>
        <dbReference type="Pfam" id="PF02770"/>
    </source>
</evidence>
<feature type="domain" description="Acyl-CoA oxidase/dehydrogenase middle" evidence="7">
    <location>
        <begin position="122"/>
        <end position="216"/>
    </location>
</feature>
<dbReference type="Pfam" id="PF02771">
    <property type="entry name" value="Acyl-CoA_dh_N"/>
    <property type="match status" value="1"/>
</dbReference>
<gene>
    <name evidence="9" type="ORF">POL67_16270</name>
</gene>
<dbReference type="InterPro" id="IPR006089">
    <property type="entry name" value="Acyl-CoA_DH_CS"/>
</dbReference>
<dbReference type="SUPFAM" id="SSF56645">
    <property type="entry name" value="Acyl-CoA dehydrogenase NM domain-like"/>
    <property type="match status" value="1"/>
</dbReference>
<evidence type="ECO:0000256" key="4">
    <source>
        <dbReference type="ARBA" id="ARBA00022827"/>
    </source>
</evidence>
<protein>
    <submittedName>
        <fullName evidence="9">Acyl-CoA dehydrogenase family protein</fullName>
    </submittedName>
</protein>
<evidence type="ECO:0000256" key="2">
    <source>
        <dbReference type="ARBA" id="ARBA00009347"/>
    </source>
</evidence>
<dbReference type="InterPro" id="IPR046373">
    <property type="entry name" value="Acyl-CoA_Oxase/DH_mid-dom_sf"/>
</dbReference>
<accession>A0ABT5EM28</accession>
<dbReference type="RefSeq" id="WP_271918275.1">
    <property type="nucleotide sequence ID" value="NZ_JAQNDO010000001.1"/>
</dbReference>
<dbReference type="PIRSF" id="PIRSF016578">
    <property type="entry name" value="HsaA"/>
    <property type="match status" value="1"/>
</dbReference>
<sequence>MDLEPNETEALVQRTARDYAERVIRPVAADLDRDKDIPRDILRGLADLGLMGVNVPAALGGAEAGVVAYALAMMEIARACASTAVTMSVTNMVAEVIARFGTEAQRATYVPRICAGEYAAGSFALSEPEAGSDPGSMRTVAERTEDGWVLRGQKQWITNGAWAGVFVVWARTGGPGTRGLSAFLVEGGTPGLRCGRPEDKLGLRASNTVPIELDDCKVPADALLGSEGEGFKIAMMALDGGRIGIASQAVGIATAALEEATQYARERKQFGRSIGDYEAIQWSLADGRTELDAARALTLRAAWLKEKGRPFSAEAAMAKLYASEASNRICQRALQIHGGYGYVRDFAVERHLRDARVTTIYEGTSEIQRIVIARSATR</sequence>
<dbReference type="PANTHER" id="PTHR43884:SF12">
    <property type="entry name" value="ISOVALERYL-COA DEHYDROGENASE, MITOCHONDRIAL-RELATED"/>
    <property type="match status" value="1"/>
</dbReference>
<dbReference type="Gene3D" id="2.40.110.10">
    <property type="entry name" value="Butyryl-CoA Dehydrogenase, subunit A, domain 2"/>
    <property type="match status" value="1"/>
</dbReference>
<evidence type="ECO:0000313" key="9">
    <source>
        <dbReference type="EMBL" id="MDC0742907.1"/>
    </source>
</evidence>
<keyword evidence="10" id="KW-1185">Reference proteome</keyword>
<dbReference type="InterPro" id="IPR037069">
    <property type="entry name" value="AcylCoA_DH/ox_N_sf"/>
</dbReference>
<dbReference type="InterPro" id="IPR006091">
    <property type="entry name" value="Acyl-CoA_Oxase/DH_mid-dom"/>
</dbReference>
<dbReference type="InterPro" id="IPR009100">
    <property type="entry name" value="AcylCoA_DH/oxidase_NM_dom_sf"/>
</dbReference>
<keyword evidence="4 5" id="KW-0274">FAD</keyword>
<dbReference type="InterPro" id="IPR013786">
    <property type="entry name" value="AcylCoA_DH/ox_N"/>
</dbReference>
<evidence type="ECO:0000259" key="6">
    <source>
        <dbReference type="Pfam" id="PF00441"/>
    </source>
</evidence>
<dbReference type="SUPFAM" id="SSF47203">
    <property type="entry name" value="Acyl-CoA dehydrogenase C-terminal domain-like"/>
    <property type="match status" value="1"/>
</dbReference>
<evidence type="ECO:0000256" key="5">
    <source>
        <dbReference type="RuleBase" id="RU362125"/>
    </source>
</evidence>
<dbReference type="InterPro" id="IPR036250">
    <property type="entry name" value="AcylCo_DH-like_C"/>
</dbReference>
<dbReference type="PROSITE" id="PS00072">
    <property type="entry name" value="ACYL_COA_DH_1"/>
    <property type="match status" value="1"/>
</dbReference>
<feature type="domain" description="Acyl-CoA dehydrogenase/oxidase N-terminal" evidence="8">
    <location>
        <begin position="7"/>
        <end position="117"/>
    </location>
</feature>
<comment type="cofactor">
    <cofactor evidence="1 5">
        <name>FAD</name>
        <dbReference type="ChEBI" id="CHEBI:57692"/>
    </cofactor>
</comment>
<dbReference type="Gene3D" id="1.20.140.10">
    <property type="entry name" value="Butyryl-CoA Dehydrogenase, subunit A, domain 3"/>
    <property type="match status" value="1"/>
</dbReference>
<keyword evidence="3 5" id="KW-0285">Flavoprotein</keyword>
<evidence type="ECO:0000256" key="1">
    <source>
        <dbReference type="ARBA" id="ARBA00001974"/>
    </source>
</evidence>
<dbReference type="Pfam" id="PF00441">
    <property type="entry name" value="Acyl-CoA_dh_1"/>
    <property type="match status" value="1"/>
</dbReference>
<evidence type="ECO:0000259" key="8">
    <source>
        <dbReference type="Pfam" id="PF02771"/>
    </source>
</evidence>
<dbReference type="Pfam" id="PF02770">
    <property type="entry name" value="Acyl-CoA_dh_M"/>
    <property type="match status" value="1"/>
</dbReference>
<name>A0ABT5EM28_9BACT</name>
<dbReference type="InterPro" id="IPR009075">
    <property type="entry name" value="AcylCo_DH/oxidase_C"/>
</dbReference>
<comment type="caution">
    <text evidence="9">The sequence shown here is derived from an EMBL/GenBank/DDBJ whole genome shotgun (WGS) entry which is preliminary data.</text>
</comment>
<dbReference type="PROSITE" id="PS00073">
    <property type="entry name" value="ACYL_COA_DH_2"/>
    <property type="match status" value="1"/>
</dbReference>
<dbReference type="PANTHER" id="PTHR43884">
    <property type="entry name" value="ACYL-COA DEHYDROGENASE"/>
    <property type="match status" value="1"/>
</dbReference>
<proteinExistence type="inferred from homology"/>
<comment type="similarity">
    <text evidence="2 5">Belongs to the acyl-CoA dehydrogenase family.</text>
</comment>
<dbReference type="EMBL" id="JAQNDO010000001">
    <property type="protein sequence ID" value="MDC0742907.1"/>
    <property type="molecule type" value="Genomic_DNA"/>
</dbReference>
<reference evidence="9 10" key="1">
    <citation type="submission" date="2022-11" db="EMBL/GenBank/DDBJ databases">
        <title>Minimal conservation of predation-associated metabolite biosynthetic gene clusters underscores biosynthetic potential of Myxococcota including descriptions for ten novel species: Archangium lansinium sp. nov., Myxococcus landrumus sp. nov., Nannocystis bai.</title>
        <authorList>
            <person name="Ahearne A."/>
            <person name="Stevens C."/>
            <person name="Dowd S."/>
        </authorList>
    </citation>
    <scope>NUCLEOTIDE SEQUENCE [LARGE SCALE GENOMIC DNA]</scope>
    <source>
        <strain evidence="9 10">RJM3</strain>
    </source>
</reference>
<dbReference type="Proteomes" id="UP001221411">
    <property type="component" value="Unassembled WGS sequence"/>
</dbReference>